<evidence type="ECO:0000256" key="1">
    <source>
        <dbReference type="ARBA" id="ARBA00004442"/>
    </source>
</evidence>
<dbReference type="Gene3D" id="2.40.160.50">
    <property type="entry name" value="membrane protein fhac: a member of the omp85/tpsb transporter family"/>
    <property type="match status" value="1"/>
</dbReference>
<keyword evidence="6 11" id="KW-0732">Signal</keyword>
<evidence type="ECO:0000256" key="7">
    <source>
        <dbReference type="ARBA" id="ARBA00023136"/>
    </source>
</evidence>
<dbReference type="EMBL" id="CBTJ020000002">
    <property type="protein sequence ID" value="CDI01026.1"/>
    <property type="molecule type" value="Genomic_DNA"/>
</dbReference>
<feature type="domain" description="TamA POTRA" evidence="14">
    <location>
        <begin position="51"/>
        <end position="129"/>
    </location>
</feature>
<evidence type="ECO:0000313" key="15">
    <source>
        <dbReference type="EMBL" id="CDI01026.1"/>
    </source>
</evidence>
<dbReference type="InterPro" id="IPR010827">
    <property type="entry name" value="BamA/TamA_POTRA"/>
</dbReference>
<comment type="subunit">
    <text evidence="10">Interacts with TamB to form the translocation and assembly module (TAM).</text>
</comment>
<dbReference type="GO" id="GO:0097347">
    <property type="term" value="C:TAM protein secretion complex"/>
    <property type="evidence" value="ECO:0007669"/>
    <property type="project" value="TreeGrafter"/>
</dbReference>
<evidence type="ECO:0000256" key="5">
    <source>
        <dbReference type="ARBA" id="ARBA00022692"/>
    </source>
</evidence>
<accession>W6M0Z2</accession>
<proteinExistence type="inferred from homology"/>
<evidence type="ECO:0000256" key="9">
    <source>
        <dbReference type="ARBA" id="ARBA00033063"/>
    </source>
</evidence>
<dbReference type="InterPro" id="IPR035243">
    <property type="entry name" value="TamA_POTRA_Dom_1"/>
</dbReference>
<evidence type="ECO:0000256" key="8">
    <source>
        <dbReference type="ARBA" id="ARBA00023237"/>
    </source>
</evidence>
<feature type="domain" description="POTRA" evidence="13">
    <location>
        <begin position="219"/>
        <end position="286"/>
    </location>
</feature>
<evidence type="ECO:0000313" key="16">
    <source>
        <dbReference type="Proteomes" id="UP000035760"/>
    </source>
</evidence>
<keyword evidence="4" id="KW-1134">Transmembrane beta strand</keyword>
<evidence type="ECO:0000259" key="12">
    <source>
        <dbReference type="Pfam" id="PF01103"/>
    </source>
</evidence>
<feature type="chain" id="PRO_5004878587" description="Translocation and assembly module subunit TamA" evidence="11">
    <location>
        <begin position="31"/>
        <end position="604"/>
    </location>
</feature>
<dbReference type="InterPro" id="IPR039910">
    <property type="entry name" value="D15-like"/>
</dbReference>
<keyword evidence="8" id="KW-0998">Cell outer membrane</keyword>
<dbReference type="Pfam" id="PF07244">
    <property type="entry name" value="POTRA"/>
    <property type="match status" value="1"/>
</dbReference>
<dbReference type="RefSeq" id="WP_048670162.1">
    <property type="nucleotide sequence ID" value="NZ_CBTJ020000002.1"/>
</dbReference>
<protein>
    <recommendedName>
        <fullName evidence="3">Translocation and assembly module subunit TamA</fullName>
    </recommendedName>
    <alternativeName>
        <fullName evidence="9">Autotransporter assembly factor TamA</fullName>
    </alternativeName>
</protein>
<dbReference type="GO" id="GO:0009306">
    <property type="term" value="P:protein secretion"/>
    <property type="evidence" value="ECO:0007669"/>
    <property type="project" value="TreeGrafter"/>
</dbReference>
<sequence length="604" mass="67562">MTRPGLRPCLIRCLPLLFAWLSLFAIPAHGQEQPTPPTSASDPAPAGTLSVIVEGVEEPLRDNIMAHLDINRFAGKAPPAETELRWLHTNAERHIQEALQPFGYYEPVIESTLNQTTGGGWEARYRIQPGRPLPIALVDVQLTGDAANDPVFQALVDKRPLAKGQALDHAKYEQFKQNLEALATERGYFDAHFTEHAIQVDLHAYEAAIKLHYDTGKRYLFGDITFKQNFLSPELLSRYLRFKPSDPYDANELLKLQGDLGGSTYFSQIRINTSPDAKTVSVPVDVALEPNKKHKYSAGLGYGTDTGPRGKLKVENRWLNRWGHYYEAELQLSPIKSFIGGKYVIPGRDPVTEKYALSANYTLQNYQDQDFERIALGGSYQHEEGKWLKIYNLTMQYEDYKVGNEPRATSFLLIPGLNWTWIDADDRLFTTRGLMFGFEVRGASTALLSDINFLQGLLHLKWIRALNEDSRLIVRGDMGATAIREDFTKMPASLRFFTGGDASVRGYAYNKIGPTDNSGKIIGGKNLVVGSLEYEHRVWNNWGLAVFMDVGDAFDGARPELKTGAGVGVRWRSPIGPVRIDFATGLDQPPGDTFRFSFSLGPDL</sequence>
<evidence type="ECO:0000256" key="4">
    <source>
        <dbReference type="ARBA" id="ARBA00022452"/>
    </source>
</evidence>
<organism evidence="15 16">
    <name type="scientific">Candidatus Competibacter denitrificans Run_A_D11</name>
    <dbReference type="NCBI Taxonomy" id="1400863"/>
    <lineage>
        <taxon>Bacteria</taxon>
        <taxon>Pseudomonadati</taxon>
        <taxon>Pseudomonadota</taxon>
        <taxon>Gammaproteobacteria</taxon>
        <taxon>Candidatus Competibacteraceae</taxon>
        <taxon>Candidatus Competibacter</taxon>
    </lineage>
</organism>
<keyword evidence="16" id="KW-1185">Reference proteome</keyword>
<evidence type="ECO:0000256" key="10">
    <source>
        <dbReference type="ARBA" id="ARBA00093548"/>
    </source>
</evidence>
<feature type="domain" description="Bacterial surface antigen (D15)" evidence="12">
    <location>
        <begin position="350"/>
        <end position="601"/>
    </location>
</feature>
<dbReference type="STRING" id="1400863.BN873_100038"/>
<dbReference type="GO" id="GO:0009279">
    <property type="term" value="C:cell outer membrane"/>
    <property type="evidence" value="ECO:0007669"/>
    <property type="project" value="UniProtKB-SubCell"/>
</dbReference>
<name>W6M0Z2_9GAMM</name>
<evidence type="ECO:0000259" key="14">
    <source>
        <dbReference type="Pfam" id="PF17243"/>
    </source>
</evidence>
<dbReference type="InterPro" id="IPR000184">
    <property type="entry name" value="Bac_surfAg_D15"/>
</dbReference>
<dbReference type="Proteomes" id="UP000035760">
    <property type="component" value="Unassembled WGS sequence"/>
</dbReference>
<dbReference type="Gene3D" id="3.10.20.310">
    <property type="entry name" value="membrane protein fhac"/>
    <property type="match status" value="3"/>
</dbReference>
<evidence type="ECO:0000256" key="11">
    <source>
        <dbReference type="SAM" id="SignalP"/>
    </source>
</evidence>
<comment type="subcellular location">
    <subcellularLocation>
        <location evidence="1">Cell outer membrane</location>
    </subcellularLocation>
</comment>
<reference evidence="15" key="2">
    <citation type="submission" date="2014-03" db="EMBL/GenBank/DDBJ databases">
        <title>Candidatus Competibacter-lineage genomes retrieved from metagenomes reveal functional metabolic diversity.</title>
        <authorList>
            <person name="McIlroy S.J."/>
            <person name="Albertsen M."/>
            <person name="Andresen E.K."/>
            <person name="Saunders A.M."/>
            <person name="Kristiansen R."/>
            <person name="Stokholm-Bjerregaard M."/>
            <person name="Nielsen K.L."/>
            <person name="Nielsen P.H."/>
        </authorList>
    </citation>
    <scope>NUCLEOTIDE SEQUENCE</scope>
    <source>
        <strain evidence="15">Run_A_D11</strain>
    </source>
</reference>
<comment type="similarity">
    <text evidence="2">Belongs to the TamA family.</text>
</comment>
<reference evidence="15" key="1">
    <citation type="submission" date="2013-07" db="EMBL/GenBank/DDBJ databases">
        <authorList>
            <person name="McIlroy S."/>
        </authorList>
    </citation>
    <scope>NUCLEOTIDE SEQUENCE [LARGE SCALE GENOMIC DNA]</scope>
    <source>
        <strain evidence="15">Run_A_D11</strain>
    </source>
</reference>
<evidence type="ECO:0000256" key="2">
    <source>
        <dbReference type="ARBA" id="ARBA00010248"/>
    </source>
</evidence>
<dbReference type="AlphaFoldDB" id="W6M0Z2"/>
<dbReference type="PANTHER" id="PTHR12815">
    <property type="entry name" value="SORTING AND ASSEMBLY MACHINERY SAMM50 PROTEIN FAMILY MEMBER"/>
    <property type="match status" value="1"/>
</dbReference>
<dbReference type="Pfam" id="PF01103">
    <property type="entry name" value="Omp85"/>
    <property type="match status" value="1"/>
</dbReference>
<keyword evidence="7" id="KW-0472">Membrane</keyword>
<keyword evidence="5" id="KW-0812">Transmembrane</keyword>
<gene>
    <name evidence="15" type="ORF">BN873_100038</name>
</gene>
<evidence type="ECO:0000256" key="6">
    <source>
        <dbReference type="ARBA" id="ARBA00022729"/>
    </source>
</evidence>
<feature type="signal peptide" evidence="11">
    <location>
        <begin position="1"/>
        <end position="30"/>
    </location>
</feature>
<dbReference type="Pfam" id="PF17243">
    <property type="entry name" value="POTRA_TamA_1"/>
    <property type="match status" value="1"/>
</dbReference>
<dbReference type="PANTHER" id="PTHR12815:SF47">
    <property type="entry name" value="TRANSLOCATION AND ASSEMBLY MODULE SUBUNIT TAMA"/>
    <property type="match status" value="1"/>
</dbReference>
<evidence type="ECO:0000256" key="3">
    <source>
        <dbReference type="ARBA" id="ARBA00015419"/>
    </source>
</evidence>
<evidence type="ECO:0000259" key="13">
    <source>
        <dbReference type="Pfam" id="PF07244"/>
    </source>
</evidence>
<comment type="caution">
    <text evidence="15">The sequence shown here is derived from an EMBL/GenBank/DDBJ whole genome shotgun (WGS) entry which is preliminary data.</text>
</comment>